<dbReference type="InterPro" id="IPR036296">
    <property type="entry name" value="SKP1-like_dim_sf"/>
</dbReference>
<evidence type="ECO:0000313" key="4">
    <source>
        <dbReference type="Proteomes" id="UP000479710"/>
    </source>
</evidence>
<evidence type="ECO:0000313" key="3">
    <source>
        <dbReference type="EMBL" id="KAF0890211.1"/>
    </source>
</evidence>
<dbReference type="EMBL" id="SPHZ02000012">
    <property type="protein sequence ID" value="KAF0890211.1"/>
    <property type="molecule type" value="Genomic_DNA"/>
</dbReference>
<organism evidence="3 4">
    <name type="scientific">Oryza meyeriana var. granulata</name>
    <dbReference type="NCBI Taxonomy" id="110450"/>
    <lineage>
        <taxon>Eukaryota</taxon>
        <taxon>Viridiplantae</taxon>
        <taxon>Streptophyta</taxon>
        <taxon>Embryophyta</taxon>
        <taxon>Tracheophyta</taxon>
        <taxon>Spermatophyta</taxon>
        <taxon>Magnoliopsida</taxon>
        <taxon>Liliopsida</taxon>
        <taxon>Poales</taxon>
        <taxon>Poaceae</taxon>
        <taxon>BOP clade</taxon>
        <taxon>Oryzoideae</taxon>
        <taxon>Oryzeae</taxon>
        <taxon>Oryzinae</taxon>
        <taxon>Oryza</taxon>
        <taxon>Oryza meyeriana</taxon>
    </lineage>
</organism>
<dbReference type="InterPro" id="IPR016072">
    <property type="entry name" value="Skp1_comp_dimer"/>
</dbReference>
<accession>A0A6G1BR25</accession>
<dbReference type="AlphaFoldDB" id="A0A6G1BR25"/>
<comment type="pathway">
    <text evidence="1">Protein modification; protein ubiquitination.</text>
</comment>
<evidence type="ECO:0000256" key="1">
    <source>
        <dbReference type="ARBA" id="ARBA00004906"/>
    </source>
</evidence>
<dbReference type="OrthoDB" id="608200at2759"/>
<dbReference type="InterPro" id="IPR011333">
    <property type="entry name" value="SKP1/BTB/POZ_sf"/>
</dbReference>
<gene>
    <name evidence="3" type="ORF">E2562_039070</name>
</gene>
<dbReference type="Pfam" id="PF01466">
    <property type="entry name" value="Skp1"/>
    <property type="match status" value="1"/>
</dbReference>
<dbReference type="Gene3D" id="3.30.710.10">
    <property type="entry name" value="Potassium Channel Kv1.1, Chain A"/>
    <property type="match status" value="1"/>
</dbReference>
<proteinExistence type="predicted"/>
<dbReference type="Proteomes" id="UP000479710">
    <property type="component" value="Unassembled WGS sequence"/>
</dbReference>
<evidence type="ECO:0000259" key="2">
    <source>
        <dbReference type="Pfam" id="PF01466"/>
    </source>
</evidence>
<sequence length="62" mass="6609">MQGASALGINGLSDLCAQKTADAVKGRTVQEVKQLLGIVDVGMTPDEELQLQHDNEVTVCLR</sequence>
<feature type="domain" description="SKP1 component dimerisation" evidence="2">
    <location>
        <begin position="11"/>
        <end position="56"/>
    </location>
</feature>
<dbReference type="SUPFAM" id="SSF81382">
    <property type="entry name" value="Skp1 dimerisation domain-like"/>
    <property type="match status" value="1"/>
</dbReference>
<comment type="caution">
    <text evidence="3">The sequence shown here is derived from an EMBL/GenBank/DDBJ whole genome shotgun (WGS) entry which is preliminary data.</text>
</comment>
<dbReference type="GO" id="GO:0006511">
    <property type="term" value="P:ubiquitin-dependent protein catabolic process"/>
    <property type="evidence" value="ECO:0007669"/>
    <property type="project" value="InterPro"/>
</dbReference>
<keyword evidence="4" id="KW-1185">Reference proteome</keyword>
<name>A0A6G1BR25_9ORYZ</name>
<protein>
    <recommendedName>
        <fullName evidence="2">SKP1 component dimerisation domain-containing protein</fullName>
    </recommendedName>
</protein>
<reference evidence="3 4" key="1">
    <citation type="submission" date="2019-11" db="EMBL/GenBank/DDBJ databases">
        <title>Whole genome sequence of Oryza granulata.</title>
        <authorList>
            <person name="Li W."/>
        </authorList>
    </citation>
    <scope>NUCLEOTIDE SEQUENCE [LARGE SCALE GENOMIC DNA]</scope>
    <source>
        <strain evidence="4">cv. Menghai</strain>
        <tissue evidence="3">Leaf</tissue>
    </source>
</reference>